<keyword evidence="4" id="KW-1185">Reference proteome</keyword>
<protein>
    <submittedName>
        <fullName evidence="3">Por secretion system C-terminal sorting domain-containing protein</fullName>
    </submittedName>
</protein>
<dbReference type="OrthoDB" id="9807410at2"/>
<dbReference type="InterPro" id="IPR015943">
    <property type="entry name" value="WD40/YVTN_repeat-like_dom_sf"/>
</dbReference>
<feature type="signal peptide" evidence="1">
    <location>
        <begin position="1"/>
        <end position="19"/>
    </location>
</feature>
<name>A0A1H7IP55_9BACT</name>
<dbReference type="SUPFAM" id="SSF63829">
    <property type="entry name" value="Calcium-dependent phosphotriesterase"/>
    <property type="match status" value="2"/>
</dbReference>
<dbReference type="Proteomes" id="UP000198984">
    <property type="component" value="Unassembled WGS sequence"/>
</dbReference>
<evidence type="ECO:0000313" key="4">
    <source>
        <dbReference type="Proteomes" id="UP000198984"/>
    </source>
</evidence>
<accession>A0A1H7IP55</accession>
<evidence type="ECO:0000256" key="1">
    <source>
        <dbReference type="SAM" id="SignalP"/>
    </source>
</evidence>
<feature type="domain" description="PorZ N-terminal beta-propeller" evidence="2">
    <location>
        <begin position="46"/>
        <end position="200"/>
    </location>
</feature>
<dbReference type="InterPro" id="IPR011110">
    <property type="entry name" value="Reg_prop"/>
</dbReference>
<sequence length="759" mass="82596">MRPVLLLILLLLCLHPCQAQPVPIGHWREHLPYTQAQMVVSGTDKVFCATAYNLFSVSAEDHDITRYTKLNGLHDAGISAIGANEGLVIIAYENGNVDLLQNEQIFNIPDILRKNIQGDKTIHRVFFNKGLAWLCTGFGIVLVNTAKQEIADTYIIGDNGAYTATYAVTTDGAYFYAATASGIKRAPVSGSNLANYQNWEPFTQGLRGTAVQEVVYLPNRLICRQGDSLFQWQQNSWAPWYTDGWQLNNLSLNGNQLLLCELQPATQAARVLSLDGNAAITATLQNELIKTPAQATALGTDIWIADAQNGLLLYDGNAFTRLTPNAPAAIAGGNLLFINNSLWATAGAVGSSWTATGNRNGYFVFENEEWHNYNYSTQPYLDALTDLLPIAADAAGNRYIGSFGKGLLALDAAGSHSIIQQPTLPGALDDPLACRVSGLATDLNGNLWVSIYGAYNDVLVKKPDNTWSSFRIPYAHTANAVSDILIDDYDQKWIISPRENGLFVFNHGSDLANTADDHWMFYRSGAAQGNLPTNDVRCLAKDKDGWIWVGTSQGIAIFPCAQNVFSTGCSAYLPIVQQDNFAGYLFRDEQVNAIAVDGANQKWVATQNGVWLINPAGEKILLHFSTDNSPLPDNAVNKIAINPTTGEVFFATRLGLVSYRANATEGAPGMQKDSVLVFPNPVPSQYSGTIAIRGLVQNARVKITDISGRLVFETRAQGGQAVWNGQDYTGHRPQSGIYLVFATDDAGAEHLVTKIAFIN</sequence>
<evidence type="ECO:0000259" key="2">
    <source>
        <dbReference type="Pfam" id="PF21544"/>
    </source>
</evidence>
<dbReference type="AlphaFoldDB" id="A0A1H7IP55"/>
<keyword evidence="1" id="KW-0732">Signal</keyword>
<gene>
    <name evidence="3" type="ORF">SAMN04488505_101608</name>
</gene>
<proteinExistence type="predicted"/>
<feature type="chain" id="PRO_5011708769" evidence="1">
    <location>
        <begin position="20"/>
        <end position="759"/>
    </location>
</feature>
<dbReference type="InterPro" id="IPR048954">
    <property type="entry name" value="PorZ_N"/>
</dbReference>
<dbReference type="RefSeq" id="WP_162277456.1">
    <property type="nucleotide sequence ID" value="NZ_FOBB01000001.1"/>
</dbReference>
<dbReference type="Gene3D" id="2.130.10.10">
    <property type="entry name" value="YVTN repeat-like/Quinoprotein amine dehydrogenase"/>
    <property type="match status" value="2"/>
</dbReference>
<dbReference type="Pfam" id="PF21544">
    <property type="entry name" value="PorZ_N_b_propeller"/>
    <property type="match status" value="1"/>
</dbReference>
<dbReference type="EMBL" id="FOBB01000001">
    <property type="protein sequence ID" value="SEK64084.1"/>
    <property type="molecule type" value="Genomic_DNA"/>
</dbReference>
<reference evidence="3 4" key="1">
    <citation type="submission" date="2016-10" db="EMBL/GenBank/DDBJ databases">
        <authorList>
            <person name="de Groot N.N."/>
        </authorList>
    </citation>
    <scope>NUCLEOTIDE SEQUENCE [LARGE SCALE GENOMIC DNA]</scope>
    <source>
        <strain evidence="3 4">DSM 21039</strain>
    </source>
</reference>
<dbReference type="STRING" id="573321.SAMN04488505_101608"/>
<organism evidence="3 4">
    <name type="scientific">Chitinophaga rupis</name>
    <dbReference type="NCBI Taxonomy" id="573321"/>
    <lineage>
        <taxon>Bacteria</taxon>
        <taxon>Pseudomonadati</taxon>
        <taxon>Bacteroidota</taxon>
        <taxon>Chitinophagia</taxon>
        <taxon>Chitinophagales</taxon>
        <taxon>Chitinophagaceae</taxon>
        <taxon>Chitinophaga</taxon>
    </lineage>
</organism>
<evidence type="ECO:0000313" key="3">
    <source>
        <dbReference type="EMBL" id="SEK64084.1"/>
    </source>
</evidence>
<dbReference type="Pfam" id="PF07494">
    <property type="entry name" value="Reg_prop"/>
    <property type="match status" value="1"/>
</dbReference>